<keyword evidence="4" id="KW-1185">Reference proteome</keyword>
<dbReference type="OrthoDB" id="10255576at2759"/>
<protein>
    <recommendedName>
        <fullName evidence="5">NADH dehydrogenase [ubiquinone] 1 alpha subcomplex subunit</fullName>
    </recommendedName>
</protein>
<evidence type="ECO:0008006" key="5">
    <source>
        <dbReference type="Google" id="ProtNLM"/>
    </source>
</evidence>
<dbReference type="InterPro" id="IPR052618">
    <property type="entry name" value="ComplexI_NDUFA12"/>
</dbReference>
<evidence type="ECO:0000256" key="2">
    <source>
        <dbReference type="SAM" id="MobiDB-lite"/>
    </source>
</evidence>
<dbReference type="GO" id="GO:0045271">
    <property type="term" value="C:respiratory chain complex I"/>
    <property type="evidence" value="ECO:0007669"/>
    <property type="project" value="InterPro"/>
</dbReference>
<feature type="compositionally biased region" description="Basic and acidic residues" evidence="2">
    <location>
        <begin position="166"/>
        <end position="183"/>
    </location>
</feature>
<comment type="caution">
    <text evidence="3">The sequence shown here is derived from an EMBL/GenBank/DDBJ whole genome shotgun (WGS) entry which is preliminary data.</text>
</comment>
<dbReference type="PANTHER" id="PTHR32470:SF2">
    <property type="entry name" value="NADH DEHYDROGENASE [UBIQUINONE] 1 ALPHA SUBCOMPLEX ASSEMBLY FACTOR 2"/>
    <property type="match status" value="1"/>
</dbReference>
<dbReference type="GO" id="GO:0005739">
    <property type="term" value="C:mitochondrion"/>
    <property type="evidence" value="ECO:0007669"/>
    <property type="project" value="TreeGrafter"/>
</dbReference>
<evidence type="ECO:0000256" key="1">
    <source>
        <dbReference type="ARBA" id="ARBA00007355"/>
    </source>
</evidence>
<dbReference type="Pfam" id="PF05071">
    <property type="entry name" value="NDUFA12"/>
    <property type="match status" value="1"/>
</dbReference>
<proteinExistence type="inferred from homology"/>
<dbReference type="PANTHER" id="PTHR32470">
    <property type="entry name" value="ADH DEHYDROGENASE [UBIQUINONE] 1 ALPHA SUBCOMPLEX ASSEMBLY FACTOR 2"/>
    <property type="match status" value="1"/>
</dbReference>
<dbReference type="GO" id="GO:0032981">
    <property type="term" value="P:mitochondrial respiratory chain complex I assembly"/>
    <property type="evidence" value="ECO:0007669"/>
    <property type="project" value="TreeGrafter"/>
</dbReference>
<feature type="compositionally biased region" description="Basic and acidic residues" evidence="2">
    <location>
        <begin position="146"/>
        <end position="157"/>
    </location>
</feature>
<evidence type="ECO:0000313" key="4">
    <source>
        <dbReference type="Proteomes" id="UP001140453"/>
    </source>
</evidence>
<accession>A0A9W8YW53</accession>
<gene>
    <name evidence="3" type="ORF">N0V93_005732</name>
</gene>
<organism evidence="3 4">
    <name type="scientific">Gnomoniopsis smithogilvyi</name>
    <dbReference type="NCBI Taxonomy" id="1191159"/>
    <lineage>
        <taxon>Eukaryota</taxon>
        <taxon>Fungi</taxon>
        <taxon>Dikarya</taxon>
        <taxon>Ascomycota</taxon>
        <taxon>Pezizomycotina</taxon>
        <taxon>Sordariomycetes</taxon>
        <taxon>Sordariomycetidae</taxon>
        <taxon>Diaporthales</taxon>
        <taxon>Gnomoniaceae</taxon>
        <taxon>Gnomoniopsis</taxon>
    </lineage>
</organism>
<feature type="region of interest" description="Disordered" evidence="2">
    <location>
        <begin position="137"/>
        <end position="206"/>
    </location>
</feature>
<dbReference type="Proteomes" id="UP001140453">
    <property type="component" value="Unassembled WGS sequence"/>
</dbReference>
<name>A0A9W8YW53_9PEZI</name>
<sequence length="206" mass="23965">MSSKQISPLLRTWYKWKALRLPWRKRFLVGLDLQGNTYWEFRDVRHGPAELSRWRRIVQYPRDTHYGEVKVSPQWHQWLRHMRERPPSIQEQHIELQRQHQMKRLAAEADARWEAKPRMMDAPGEEGTGQPVPALESRVASAGGEKAGEAGVTRKDAIASGDEQVEAQKKPLRKETATEDPWKKHTRAGPSEDWQPQAWAPPASKR</sequence>
<comment type="similarity">
    <text evidence="1">Belongs to the complex I NDUFA12 subunit family.</text>
</comment>
<dbReference type="InterPro" id="IPR007763">
    <property type="entry name" value="NDUFA12"/>
</dbReference>
<reference evidence="3" key="1">
    <citation type="submission" date="2022-10" db="EMBL/GenBank/DDBJ databases">
        <title>Tapping the CABI collections for fungal endophytes: first genome assemblies for Collariella, Neodidymelliopsis, Ascochyta clinopodiicola, Didymella pomorum, Didymosphaeria variabile, Neocosmospora piperis and Neocucurbitaria cava.</title>
        <authorList>
            <person name="Hill R."/>
        </authorList>
    </citation>
    <scope>NUCLEOTIDE SEQUENCE</scope>
    <source>
        <strain evidence="3">IMI 355082</strain>
    </source>
</reference>
<dbReference type="AlphaFoldDB" id="A0A9W8YW53"/>
<evidence type="ECO:0000313" key="3">
    <source>
        <dbReference type="EMBL" id="KAJ4392110.1"/>
    </source>
</evidence>
<dbReference type="EMBL" id="JAPEVB010000003">
    <property type="protein sequence ID" value="KAJ4392110.1"/>
    <property type="molecule type" value="Genomic_DNA"/>
</dbReference>